<dbReference type="KEGG" id="aram:KAR29_10400"/>
<evidence type="ECO:0000256" key="7">
    <source>
        <dbReference type="ARBA" id="ARBA00023065"/>
    </source>
</evidence>
<evidence type="ECO:0000256" key="4">
    <source>
        <dbReference type="ARBA" id="ARBA00022475"/>
    </source>
</evidence>
<feature type="transmembrane region" description="Helical" evidence="10">
    <location>
        <begin position="290"/>
        <end position="309"/>
    </location>
</feature>
<evidence type="ECO:0000256" key="10">
    <source>
        <dbReference type="SAM" id="Phobius"/>
    </source>
</evidence>
<feature type="transmembrane region" description="Helical" evidence="10">
    <location>
        <begin position="98"/>
        <end position="118"/>
    </location>
</feature>
<dbReference type="Proteomes" id="UP000671879">
    <property type="component" value="Chromosome"/>
</dbReference>
<comment type="subcellular location">
    <subcellularLocation>
        <location evidence="1">Cell membrane</location>
        <topology evidence="1">Multi-pass membrane protein</topology>
    </subcellularLocation>
</comment>
<dbReference type="InterPro" id="IPR050222">
    <property type="entry name" value="MATE_MdtK"/>
</dbReference>
<feature type="transmembrane region" description="Helical" evidence="10">
    <location>
        <begin position="321"/>
        <end position="342"/>
    </location>
</feature>
<evidence type="ECO:0000256" key="9">
    <source>
        <dbReference type="ARBA" id="ARBA00031636"/>
    </source>
</evidence>
<dbReference type="RefSeq" id="WP_274372927.1">
    <property type="nucleotide sequence ID" value="NZ_CP072943.1"/>
</dbReference>
<feature type="transmembrane region" description="Helical" evidence="10">
    <location>
        <begin position="20"/>
        <end position="48"/>
    </location>
</feature>
<evidence type="ECO:0000256" key="5">
    <source>
        <dbReference type="ARBA" id="ARBA00022692"/>
    </source>
</evidence>
<evidence type="ECO:0000256" key="2">
    <source>
        <dbReference type="ARBA" id="ARBA00022448"/>
    </source>
</evidence>
<keyword evidence="8 10" id="KW-0472">Membrane</keyword>
<dbReference type="PANTHER" id="PTHR43298:SF2">
    <property type="entry name" value="FMN_FAD EXPORTER YEEO-RELATED"/>
    <property type="match status" value="1"/>
</dbReference>
<proteinExistence type="predicted"/>
<evidence type="ECO:0000256" key="1">
    <source>
        <dbReference type="ARBA" id="ARBA00004651"/>
    </source>
</evidence>
<evidence type="ECO:0000256" key="8">
    <source>
        <dbReference type="ARBA" id="ARBA00023136"/>
    </source>
</evidence>
<protein>
    <recommendedName>
        <fullName evidence="9">Multidrug-efflux transporter</fullName>
    </recommendedName>
</protein>
<sequence>MAFLARRTIDMGNGAVAKVLFSLALPSMVSMLFHTLYTLIDTVFIAWLGEAPMAAMALIFPAVFAVFAVFALTNGIGTGMTSLVTQHLGADRADEAKNYGGSSLALILLLSSVAFPLLSPRLSLPFYRFLGGTGEVALQCHRYSLWIIVSFPFMGFTVFSDSLFRSLGDTVTPMKGLIVGNGLNLLLDPLFIFFFGWGIAGAAAATFLGHVASCCYLASRLRGQKDMPLSLKLPADFLLRWRHLAAIGLPVSFSQVTMALGGLLINKTLSLFGPAALAAWMVGNRIEGLAFLPAFGLNSALIPFVGYNLGRRDYGRIRQGIKVAVLFSVVVMSSIGVFLYGFPSFFLAPFRPAEEVFLLAVLSIRASVLSYLFVAVDLVFWGVFQGSGHSLWGLAAQTVRTLALRVPLAALFARLWGVEGVWWFQPFAAILSLAVSGLIMVRVLARIRAGTSPLPGLSIEE</sequence>
<dbReference type="InterPro" id="IPR002528">
    <property type="entry name" value="MATE_fam"/>
</dbReference>
<dbReference type="GO" id="GO:0015297">
    <property type="term" value="F:antiporter activity"/>
    <property type="evidence" value="ECO:0007669"/>
    <property type="project" value="UniProtKB-KW"/>
</dbReference>
<evidence type="ECO:0000313" key="11">
    <source>
        <dbReference type="EMBL" id="QTX31747.1"/>
    </source>
</evidence>
<keyword evidence="6 10" id="KW-1133">Transmembrane helix</keyword>
<name>A0A9Q7AL59_9BACT</name>
<keyword evidence="5 10" id="KW-0812">Transmembrane</keyword>
<feature type="transmembrane region" description="Helical" evidence="10">
    <location>
        <begin position="391"/>
        <end position="416"/>
    </location>
</feature>
<dbReference type="AlphaFoldDB" id="A0A9Q7AL59"/>
<reference evidence="12" key="1">
    <citation type="submission" date="2021-04" db="EMBL/GenBank/DDBJ databases">
        <title>A novel Synergistetes isolate from a pyrite-forming mixed culture.</title>
        <authorList>
            <person name="Bunk B."/>
            <person name="Sproer C."/>
            <person name="Spring S."/>
            <person name="Pester M."/>
        </authorList>
    </citation>
    <scope>NUCLEOTIDE SEQUENCE [LARGE SCALE GENOMIC DNA]</scope>
    <source>
        <strain evidence="12">J.5.4.2-T.3.5.2</strain>
    </source>
</reference>
<dbReference type="NCBIfam" id="TIGR00797">
    <property type="entry name" value="matE"/>
    <property type="match status" value="1"/>
</dbReference>
<organism evidence="11 12">
    <name type="scientific">Aminithiophilus ramosus</name>
    <dbReference type="NCBI Taxonomy" id="3029084"/>
    <lineage>
        <taxon>Bacteria</taxon>
        <taxon>Thermotogati</taxon>
        <taxon>Synergistota</taxon>
        <taxon>Synergistia</taxon>
        <taxon>Synergistales</taxon>
        <taxon>Aminithiophilaceae</taxon>
        <taxon>Aminithiophilus</taxon>
    </lineage>
</organism>
<dbReference type="GO" id="GO:0042910">
    <property type="term" value="F:xenobiotic transmembrane transporter activity"/>
    <property type="evidence" value="ECO:0007669"/>
    <property type="project" value="InterPro"/>
</dbReference>
<dbReference type="GO" id="GO:0006811">
    <property type="term" value="P:monoatomic ion transport"/>
    <property type="evidence" value="ECO:0007669"/>
    <property type="project" value="UniProtKB-KW"/>
</dbReference>
<evidence type="ECO:0000256" key="6">
    <source>
        <dbReference type="ARBA" id="ARBA00022989"/>
    </source>
</evidence>
<keyword evidence="3" id="KW-0050">Antiport</keyword>
<keyword evidence="4" id="KW-1003">Cell membrane</keyword>
<keyword evidence="12" id="KW-1185">Reference proteome</keyword>
<gene>
    <name evidence="11" type="ORF">KAR29_10400</name>
</gene>
<feature type="transmembrane region" description="Helical" evidence="10">
    <location>
        <begin position="54"/>
        <end position="77"/>
    </location>
</feature>
<feature type="transmembrane region" description="Helical" evidence="10">
    <location>
        <begin position="244"/>
        <end position="265"/>
    </location>
</feature>
<accession>A0A9Q7AL59</accession>
<keyword evidence="2" id="KW-0813">Transport</keyword>
<feature type="transmembrane region" description="Helical" evidence="10">
    <location>
        <begin position="362"/>
        <end position="384"/>
    </location>
</feature>
<keyword evidence="7" id="KW-0406">Ion transport</keyword>
<dbReference type="EMBL" id="CP072943">
    <property type="protein sequence ID" value="QTX31747.1"/>
    <property type="molecule type" value="Genomic_DNA"/>
</dbReference>
<dbReference type="PIRSF" id="PIRSF006603">
    <property type="entry name" value="DinF"/>
    <property type="match status" value="1"/>
</dbReference>
<dbReference type="InterPro" id="IPR048279">
    <property type="entry name" value="MdtK-like"/>
</dbReference>
<dbReference type="PANTHER" id="PTHR43298">
    <property type="entry name" value="MULTIDRUG RESISTANCE PROTEIN NORM-RELATED"/>
    <property type="match status" value="1"/>
</dbReference>
<dbReference type="GO" id="GO:0005886">
    <property type="term" value="C:plasma membrane"/>
    <property type="evidence" value="ECO:0007669"/>
    <property type="project" value="UniProtKB-SubCell"/>
</dbReference>
<dbReference type="Pfam" id="PF01554">
    <property type="entry name" value="MatE"/>
    <property type="match status" value="2"/>
</dbReference>
<evidence type="ECO:0000313" key="12">
    <source>
        <dbReference type="Proteomes" id="UP000671879"/>
    </source>
</evidence>
<evidence type="ECO:0000256" key="3">
    <source>
        <dbReference type="ARBA" id="ARBA00022449"/>
    </source>
</evidence>
<feature type="transmembrane region" description="Helical" evidence="10">
    <location>
        <begin position="422"/>
        <end position="445"/>
    </location>
</feature>